<dbReference type="PANTHER" id="PTHR35795:SF1">
    <property type="entry name" value="BIS(5'-NUCLEOSYL)-TETRAPHOSPHATASE, SYMMETRICAL"/>
    <property type="match status" value="1"/>
</dbReference>
<evidence type="ECO:0000313" key="9">
    <source>
        <dbReference type="Proteomes" id="UP000665181"/>
    </source>
</evidence>
<evidence type="ECO:0000313" key="8">
    <source>
        <dbReference type="EMBL" id="MBO3793463.1"/>
    </source>
</evidence>
<evidence type="ECO:0000256" key="1">
    <source>
        <dbReference type="ARBA" id="ARBA00012506"/>
    </source>
</evidence>
<dbReference type="NCBIfam" id="TIGR00488">
    <property type="entry name" value="bis(5'-nucleosyl)-tetraphosphatase (symmetrical) YqeK"/>
    <property type="match status" value="1"/>
</dbReference>
<dbReference type="InterPro" id="IPR006674">
    <property type="entry name" value="HD_domain"/>
</dbReference>
<protein>
    <recommendedName>
        <fullName evidence="1">bis(5'-nucleosyl)-tetraphosphatase (symmetrical)</fullName>
        <ecNumber evidence="1">3.6.1.41</ecNumber>
    </recommendedName>
</protein>
<organism evidence="8 9">
    <name type="scientific">Bacillus subtilis</name>
    <dbReference type="NCBI Taxonomy" id="1423"/>
    <lineage>
        <taxon>Bacteria</taxon>
        <taxon>Bacillati</taxon>
        <taxon>Bacillota</taxon>
        <taxon>Bacilli</taxon>
        <taxon>Bacillales</taxon>
        <taxon>Bacillaceae</taxon>
        <taxon>Bacillus</taxon>
    </lineage>
</organism>
<evidence type="ECO:0000256" key="2">
    <source>
        <dbReference type="ARBA" id="ARBA00022723"/>
    </source>
</evidence>
<evidence type="ECO:0000256" key="6">
    <source>
        <dbReference type="ARBA" id="ARBA00049417"/>
    </source>
</evidence>
<evidence type="ECO:0000256" key="4">
    <source>
        <dbReference type="ARBA" id="ARBA00022801"/>
    </source>
</evidence>
<accession>A0A8I1WE44</accession>
<keyword evidence="3" id="KW-0547">Nucleotide-binding</keyword>
<proteinExistence type="predicted"/>
<dbReference type="GO" id="GO:0008803">
    <property type="term" value="F:bis(5'-nucleosyl)-tetraphosphatase (symmetrical) activity"/>
    <property type="evidence" value="ECO:0007669"/>
    <property type="project" value="UniProtKB-EC"/>
</dbReference>
<keyword evidence="5" id="KW-0408">Iron</keyword>
<evidence type="ECO:0000256" key="5">
    <source>
        <dbReference type="ARBA" id="ARBA00023004"/>
    </source>
</evidence>
<evidence type="ECO:0000256" key="3">
    <source>
        <dbReference type="ARBA" id="ARBA00022741"/>
    </source>
</evidence>
<dbReference type="SMART" id="SM00471">
    <property type="entry name" value="HDc"/>
    <property type="match status" value="1"/>
</dbReference>
<dbReference type="InterPro" id="IPR006675">
    <property type="entry name" value="HDIG_dom"/>
</dbReference>
<comment type="caution">
    <text evidence="8">The sequence shown here is derived from an EMBL/GenBank/DDBJ whole genome shotgun (WGS) entry which is preliminary data.</text>
</comment>
<dbReference type="EC" id="3.6.1.41" evidence="1"/>
<dbReference type="GO" id="GO:0046872">
    <property type="term" value="F:metal ion binding"/>
    <property type="evidence" value="ECO:0007669"/>
    <property type="project" value="UniProtKB-KW"/>
</dbReference>
<keyword evidence="4 8" id="KW-0378">Hydrolase</keyword>
<dbReference type="InterPro" id="IPR005249">
    <property type="entry name" value="YqeK"/>
</dbReference>
<dbReference type="SUPFAM" id="SSF109604">
    <property type="entry name" value="HD-domain/PDEase-like"/>
    <property type="match status" value="1"/>
</dbReference>
<dbReference type="GO" id="GO:0000166">
    <property type="term" value="F:nucleotide binding"/>
    <property type="evidence" value="ECO:0007669"/>
    <property type="project" value="UniProtKB-KW"/>
</dbReference>
<dbReference type="Gene3D" id="1.10.3210.10">
    <property type="entry name" value="Hypothetical protein af1432"/>
    <property type="match status" value="1"/>
</dbReference>
<dbReference type="Pfam" id="PF01966">
    <property type="entry name" value="HD"/>
    <property type="match status" value="1"/>
</dbReference>
<evidence type="ECO:0000259" key="7">
    <source>
        <dbReference type="PROSITE" id="PS51831"/>
    </source>
</evidence>
<sequence>MYNKNNDLSENVKRIFKEYNCSNIYEHSVRVAHMAKKLAVRFRANEESAYIAALLHDIGGIVPNGKRIEIANILKIPLFPEEIEFPLIIHQKISKVIAEKVFLISDHSILNAIECHTTLKSNPSMLDKIVFISDKIEWDQKGSPPYINSLIEALDVSIDCASNVYIKFLMENKNNLKVIHPWLSDSYNYFKK</sequence>
<dbReference type="InterPro" id="IPR051094">
    <property type="entry name" value="Diverse_Catalytic_Enzymes"/>
</dbReference>
<dbReference type="PANTHER" id="PTHR35795">
    <property type="entry name" value="SLR1885 PROTEIN"/>
    <property type="match status" value="1"/>
</dbReference>
<reference evidence="8" key="1">
    <citation type="submission" date="2021-03" db="EMBL/GenBank/DDBJ databases">
        <title>Isolation of Bacillus subtilis from fermented food sample.</title>
        <authorList>
            <person name="Lakshmanan V."/>
            <person name="Athira K."/>
            <person name="Rajagopal K."/>
        </authorList>
    </citation>
    <scope>NUCLEOTIDE SEQUENCE</scope>
    <source>
        <strain evidence="8">S1</strain>
    </source>
</reference>
<dbReference type="AlphaFoldDB" id="A0A8I1WE44"/>
<dbReference type="NCBIfam" id="TIGR00277">
    <property type="entry name" value="HDIG"/>
    <property type="match status" value="1"/>
</dbReference>
<dbReference type="Proteomes" id="UP000665181">
    <property type="component" value="Unassembled WGS sequence"/>
</dbReference>
<comment type="catalytic activity">
    <reaction evidence="6">
        <text>P(1),P(4)-bis(5'-adenosyl) tetraphosphate + H2O = 2 ADP + 2 H(+)</text>
        <dbReference type="Rhea" id="RHEA:24252"/>
        <dbReference type="ChEBI" id="CHEBI:15377"/>
        <dbReference type="ChEBI" id="CHEBI:15378"/>
        <dbReference type="ChEBI" id="CHEBI:58141"/>
        <dbReference type="ChEBI" id="CHEBI:456216"/>
        <dbReference type="EC" id="3.6.1.41"/>
    </reaction>
</comment>
<feature type="domain" description="HD" evidence="7">
    <location>
        <begin position="24"/>
        <end position="139"/>
    </location>
</feature>
<name>A0A8I1WE44_BACIU</name>
<keyword evidence="2" id="KW-0479">Metal-binding</keyword>
<dbReference type="CDD" id="cd00077">
    <property type="entry name" value="HDc"/>
    <property type="match status" value="1"/>
</dbReference>
<dbReference type="EMBL" id="JAGFPW010000002">
    <property type="protein sequence ID" value="MBO3793463.1"/>
    <property type="molecule type" value="Genomic_DNA"/>
</dbReference>
<gene>
    <name evidence="8" type="primary">yqeK</name>
    <name evidence="8" type="ORF">J5227_03815</name>
</gene>
<dbReference type="InterPro" id="IPR003607">
    <property type="entry name" value="HD/PDEase_dom"/>
</dbReference>
<dbReference type="PROSITE" id="PS51831">
    <property type="entry name" value="HD"/>
    <property type="match status" value="1"/>
</dbReference>